<comment type="caution">
    <text evidence="2">The sequence shown here is derived from an EMBL/GenBank/DDBJ whole genome shotgun (WGS) entry which is preliminary data.</text>
</comment>
<evidence type="ECO:0000313" key="3">
    <source>
        <dbReference type="Proteomes" id="UP001177140"/>
    </source>
</evidence>
<dbReference type="Proteomes" id="UP001177140">
    <property type="component" value="Unassembled WGS sequence"/>
</dbReference>
<dbReference type="GO" id="GO:0071486">
    <property type="term" value="P:cellular response to high light intensity"/>
    <property type="evidence" value="ECO:0007669"/>
    <property type="project" value="InterPro"/>
</dbReference>
<dbReference type="PANTHER" id="PTHR36490:SF1">
    <property type="entry name" value="STRESS ENHANCED PROTEIN 2, CHLOROPLASTIC"/>
    <property type="match status" value="1"/>
</dbReference>
<reference evidence="2" key="1">
    <citation type="submission" date="2022-03" db="EMBL/GenBank/DDBJ databases">
        <title>A functionally conserved STORR gene fusion in Papaver species that diverged 16.8 million years ago.</title>
        <authorList>
            <person name="Catania T."/>
        </authorList>
    </citation>
    <scope>NUCLEOTIDE SEQUENCE</scope>
    <source>
        <strain evidence="2">S-191538</strain>
    </source>
</reference>
<feature type="transmembrane region" description="Helical" evidence="1">
    <location>
        <begin position="105"/>
        <end position="124"/>
    </location>
</feature>
<evidence type="ECO:0008006" key="4">
    <source>
        <dbReference type="Google" id="ProtNLM"/>
    </source>
</evidence>
<proteinExistence type="predicted"/>
<keyword evidence="1" id="KW-1133">Transmembrane helix</keyword>
<name>A0AA41S421_PAPNU</name>
<organism evidence="2 3">
    <name type="scientific">Papaver nudicaule</name>
    <name type="common">Iceland poppy</name>
    <dbReference type="NCBI Taxonomy" id="74823"/>
    <lineage>
        <taxon>Eukaryota</taxon>
        <taxon>Viridiplantae</taxon>
        <taxon>Streptophyta</taxon>
        <taxon>Embryophyta</taxon>
        <taxon>Tracheophyta</taxon>
        <taxon>Spermatophyta</taxon>
        <taxon>Magnoliopsida</taxon>
        <taxon>Ranunculales</taxon>
        <taxon>Papaveraceae</taxon>
        <taxon>Papaveroideae</taxon>
        <taxon>Papaver</taxon>
    </lineage>
</organism>
<evidence type="ECO:0000313" key="2">
    <source>
        <dbReference type="EMBL" id="MCL7032664.1"/>
    </source>
</evidence>
<evidence type="ECO:0000256" key="1">
    <source>
        <dbReference type="SAM" id="Phobius"/>
    </source>
</evidence>
<keyword evidence="1" id="KW-0812">Transmembrane</keyword>
<keyword evidence="3" id="KW-1185">Reference proteome</keyword>
<feature type="transmembrane region" description="Helical" evidence="1">
    <location>
        <begin position="136"/>
        <end position="157"/>
    </location>
</feature>
<accession>A0AA41S421</accession>
<dbReference type="AlphaFoldDB" id="A0AA41S421"/>
<protein>
    <recommendedName>
        <fullName evidence="4">Stress enhanced protein 2</fullName>
    </recommendedName>
</protein>
<dbReference type="InterPro" id="IPR044971">
    <property type="entry name" value="SEP2"/>
</dbReference>
<dbReference type="EMBL" id="JAJJMA010125802">
    <property type="protein sequence ID" value="MCL7032664.1"/>
    <property type="molecule type" value="Genomic_DNA"/>
</dbReference>
<dbReference type="PANTHER" id="PTHR36490">
    <property type="entry name" value="STRESS ENHANCED PROTEIN 2, CHLOROPLASTIC"/>
    <property type="match status" value="1"/>
</dbReference>
<sequence length="200" mass="22142">MATTVSRAIFCELKPEKLANQKPKSATLSLNDDMKILLQPRVCTLRSYGSERAGPIKTSTQPRRVVVGTNGDYDEIDQHDAGSPFFPSLSEYIENSRKSQDIEMIFGRVSMVVFATTLTVESITGNSLFQKMDLQGITETAGACLAAMVFSAAFAYLSSARTKVNRIVNVKCNSFIDLFIDNLIEGLFFESELSDWVDDL</sequence>
<gene>
    <name evidence="2" type="ORF">MKW94_008224</name>
</gene>
<keyword evidence="1" id="KW-0472">Membrane</keyword>